<accession>A0A4P5PQM8</accession>
<dbReference type="InterPro" id="IPR000249">
    <property type="entry name" value="BMC_dom"/>
</dbReference>
<dbReference type="GO" id="GO:0031469">
    <property type="term" value="C:bacterial microcompartment"/>
    <property type="evidence" value="ECO:0007669"/>
    <property type="project" value="UniProtKB-SubCell"/>
</dbReference>
<reference evidence="5" key="1">
    <citation type="submission" date="2019-02" db="EMBL/GenBank/DDBJ databases">
        <title>Draft genome sequence of Enterococcus sp. Gos25-1.</title>
        <authorList>
            <person name="Tanaka N."/>
            <person name="Shiwa Y."/>
            <person name="Fujita N."/>
        </authorList>
    </citation>
    <scope>NUCLEOTIDE SEQUENCE [LARGE SCALE GENOMIC DNA]</scope>
    <source>
        <strain evidence="5">Gos25-1</strain>
    </source>
</reference>
<evidence type="ECO:0000256" key="2">
    <source>
        <dbReference type="ARBA" id="ARBA00024446"/>
    </source>
</evidence>
<evidence type="ECO:0000313" key="5">
    <source>
        <dbReference type="Proteomes" id="UP000290567"/>
    </source>
</evidence>
<dbReference type="Gene3D" id="3.30.70.1710">
    <property type="match status" value="1"/>
</dbReference>
<dbReference type="EMBL" id="BJCC01000028">
    <property type="protein sequence ID" value="GCF95223.1"/>
    <property type="molecule type" value="Genomic_DNA"/>
</dbReference>
<name>A0A4P5PQM8_9ENTE</name>
<dbReference type="PANTHER" id="PTHR40449">
    <property type="entry name" value="ETHANOLAMINE UTILIZATION PROTEIN EUTS"/>
    <property type="match status" value="1"/>
</dbReference>
<dbReference type="Proteomes" id="UP000290567">
    <property type="component" value="Unassembled WGS sequence"/>
</dbReference>
<keyword evidence="2" id="KW-1283">Bacterial microcompartment</keyword>
<evidence type="ECO:0000256" key="1">
    <source>
        <dbReference type="ARBA" id="ARBA00024322"/>
    </source>
</evidence>
<dbReference type="PIRSF" id="PIRSF012296">
    <property type="entry name" value="EutS_PduU"/>
    <property type="match status" value="1"/>
</dbReference>
<dbReference type="Pfam" id="PF00936">
    <property type="entry name" value="BMC"/>
    <property type="match status" value="1"/>
</dbReference>
<comment type="subcellular location">
    <subcellularLocation>
        <location evidence="1">Bacterial microcompartment</location>
    </subcellularLocation>
</comment>
<evidence type="ECO:0000259" key="3">
    <source>
        <dbReference type="PROSITE" id="PS51931"/>
    </source>
</evidence>
<dbReference type="CDD" id="cd07046">
    <property type="entry name" value="BMC_PduU-EutS"/>
    <property type="match status" value="1"/>
</dbReference>
<dbReference type="PANTHER" id="PTHR40449:SF2">
    <property type="entry name" value="BACTERIAL MICROCOMPARTMENT SHELL PROTEIN EUTS"/>
    <property type="match status" value="1"/>
</dbReference>
<comment type="caution">
    <text evidence="4">The sequence shown here is derived from an EMBL/GenBank/DDBJ whole genome shotgun (WGS) entry which is preliminary data.</text>
</comment>
<dbReference type="PROSITE" id="PS51931">
    <property type="entry name" value="BMC_CP"/>
    <property type="match status" value="1"/>
</dbReference>
<dbReference type="SUPFAM" id="SSF143414">
    <property type="entry name" value="CcmK-like"/>
    <property type="match status" value="1"/>
</dbReference>
<feature type="domain" description="BMC circularly permuted" evidence="3">
    <location>
        <begin position="21"/>
        <end position="119"/>
    </location>
</feature>
<dbReference type="InterPro" id="IPR044870">
    <property type="entry name" value="BMC_CP"/>
</dbReference>
<dbReference type="OrthoDB" id="9794459at2"/>
<dbReference type="InterPro" id="IPR009307">
    <property type="entry name" value="EutS/PduU/CutR"/>
</dbReference>
<proteinExistence type="predicted"/>
<organism evidence="4 5">
    <name type="scientific">Enterococcus florum</name>
    <dbReference type="NCBI Taxonomy" id="2480627"/>
    <lineage>
        <taxon>Bacteria</taxon>
        <taxon>Bacillati</taxon>
        <taxon>Bacillota</taxon>
        <taxon>Bacilli</taxon>
        <taxon>Lactobacillales</taxon>
        <taxon>Enterococcaceae</taxon>
        <taxon>Enterococcus</taxon>
    </lineage>
</organism>
<dbReference type="SMART" id="SM00877">
    <property type="entry name" value="BMC"/>
    <property type="match status" value="1"/>
</dbReference>
<protein>
    <submittedName>
        <fullName evidence="4">Propanediol utilization protein PduU</fullName>
    </submittedName>
</protein>
<keyword evidence="5" id="KW-1185">Reference proteome</keyword>
<dbReference type="InterPro" id="IPR037233">
    <property type="entry name" value="CcmK-like_sf"/>
</dbReference>
<evidence type="ECO:0000313" key="4">
    <source>
        <dbReference type="EMBL" id="GCF95223.1"/>
    </source>
</evidence>
<dbReference type="RefSeq" id="WP_146623619.1">
    <property type="nucleotide sequence ID" value="NZ_BJCC01000028.1"/>
</dbReference>
<dbReference type="AlphaFoldDB" id="A0A4P5PQM8"/>
<gene>
    <name evidence="4" type="ORF">NRIC_31140</name>
</gene>
<sequence>MYENGTGDVRQLSKRKNIERSIQEYVPGKQVTLAHLIPNADPEVFEKLGLMEERNAIGILTITPSEASIIGADIAKKSGSVTIGFMDRFSGAVVITGEVSSVEFALKQVTQTLANVLDFDIPEITRS</sequence>